<evidence type="ECO:0000313" key="2">
    <source>
        <dbReference type="Proteomes" id="UP001630127"/>
    </source>
</evidence>
<dbReference type="Proteomes" id="UP001630127">
    <property type="component" value="Unassembled WGS sequence"/>
</dbReference>
<reference evidence="1 2" key="1">
    <citation type="submission" date="2024-11" db="EMBL/GenBank/DDBJ databases">
        <title>A near-complete genome assembly of Cinchona calisaya.</title>
        <authorList>
            <person name="Lian D.C."/>
            <person name="Zhao X.W."/>
            <person name="Wei L."/>
        </authorList>
    </citation>
    <scope>NUCLEOTIDE SEQUENCE [LARGE SCALE GENOMIC DNA]</scope>
    <source>
        <tissue evidence="1">Nenye</tissue>
    </source>
</reference>
<dbReference type="AlphaFoldDB" id="A0ABD3A8F1"/>
<proteinExistence type="predicted"/>
<gene>
    <name evidence="1" type="ORF">ACH5RR_012489</name>
</gene>
<protein>
    <submittedName>
        <fullName evidence="1">Uncharacterized protein</fullName>
    </submittedName>
</protein>
<organism evidence="1 2">
    <name type="scientific">Cinchona calisaya</name>
    <dbReference type="NCBI Taxonomy" id="153742"/>
    <lineage>
        <taxon>Eukaryota</taxon>
        <taxon>Viridiplantae</taxon>
        <taxon>Streptophyta</taxon>
        <taxon>Embryophyta</taxon>
        <taxon>Tracheophyta</taxon>
        <taxon>Spermatophyta</taxon>
        <taxon>Magnoliopsida</taxon>
        <taxon>eudicotyledons</taxon>
        <taxon>Gunneridae</taxon>
        <taxon>Pentapetalae</taxon>
        <taxon>asterids</taxon>
        <taxon>lamiids</taxon>
        <taxon>Gentianales</taxon>
        <taxon>Rubiaceae</taxon>
        <taxon>Cinchonoideae</taxon>
        <taxon>Cinchoneae</taxon>
        <taxon>Cinchona</taxon>
    </lineage>
</organism>
<keyword evidence="2" id="KW-1185">Reference proteome</keyword>
<dbReference type="EMBL" id="JBJUIK010000005">
    <property type="protein sequence ID" value="KAL3527833.1"/>
    <property type="molecule type" value="Genomic_DNA"/>
</dbReference>
<name>A0ABD3A8F1_9GENT</name>
<accession>A0ABD3A8F1</accession>
<comment type="caution">
    <text evidence="1">The sequence shown here is derived from an EMBL/GenBank/DDBJ whole genome shotgun (WGS) entry which is preliminary data.</text>
</comment>
<evidence type="ECO:0000313" key="1">
    <source>
        <dbReference type="EMBL" id="KAL3527833.1"/>
    </source>
</evidence>
<sequence length="146" mass="17097">MSKQVIQKEPAHLINIRQKLDESLKQYIGHFNDKVILVRDIKETIMITTIMNRVKLGNFNVELDVKVSKTFNELLRKADSHIGREKSNRAKWDLYDLKVKGKRTLKPEFVKTKHQGNNSNKSGKTFRKNEQQILPLGFIRTIFEGY</sequence>